<organism evidence="4 5">
    <name type="scientific">Funneliformis geosporum</name>
    <dbReference type="NCBI Taxonomy" id="1117311"/>
    <lineage>
        <taxon>Eukaryota</taxon>
        <taxon>Fungi</taxon>
        <taxon>Fungi incertae sedis</taxon>
        <taxon>Mucoromycota</taxon>
        <taxon>Glomeromycotina</taxon>
        <taxon>Glomeromycetes</taxon>
        <taxon>Glomerales</taxon>
        <taxon>Glomeraceae</taxon>
        <taxon>Funneliformis</taxon>
    </lineage>
</organism>
<evidence type="ECO:0000256" key="2">
    <source>
        <dbReference type="ARBA" id="ARBA00022723"/>
    </source>
</evidence>
<dbReference type="EMBL" id="CAMKVN010005291">
    <property type="protein sequence ID" value="CAI2188599.1"/>
    <property type="molecule type" value="Genomic_DNA"/>
</dbReference>
<reference evidence="4" key="1">
    <citation type="submission" date="2022-08" db="EMBL/GenBank/DDBJ databases">
        <authorList>
            <person name="Kallberg Y."/>
            <person name="Tangrot J."/>
            <person name="Rosling A."/>
        </authorList>
    </citation>
    <scope>NUCLEOTIDE SEQUENCE</scope>
    <source>
        <strain evidence="4">Wild A</strain>
    </source>
</reference>
<evidence type="ECO:0000313" key="5">
    <source>
        <dbReference type="Proteomes" id="UP001153678"/>
    </source>
</evidence>
<evidence type="ECO:0000256" key="1">
    <source>
        <dbReference type="ARBA" id="ARBA00001968"/>
    </source>
</evidence>
<comment type="cofactor">
    <cofactor evidence="1">
        <name>a divalent metal cation</name>
        <dbReference type="ChEBI" id="CHEBI:60240"/>
    </cofactor>
</comment>
<dbReference type="AlphaFoldDB" id="A0A9W4SYV4"/>
<dbReference type="GO" id="GO:0046872">
    <property type="term" value="F:metal ion binding"/>
    <property type="evidence" value="ECO:0007669"/>
    <property type="project" value="UniProtKB-KW"/>
</dbReference>
<sequence length="164" mass="18973">MPFEHFKTLVNLISDHENFQTKGQKKQAPVELQLAVFLHRIGVIKVIISKKLLFVQWPKGEQRKLVHKGFQLIGGFTNVIGVIDGTHLILNNKPSNSPELYFNRKKCYSIQRQGIVNFHGIFISYDIGWPGSVHDAKVYKNSSFYKKKMNYLSIMIIYLEISHI</sequence>
<comment type="caution">
    <text evidence="4">The sequence shown here is derived from an EMBL/GenBank/DDBJ whole genome shotgun (WGS) entry which is preliminary data.</text>
</comment>
<protein>
    <submittedName>
        <fullName evidence="4">15427_t:CDS:1</fullName>
    </submittedName>
</protein>
<proteinExistence type="predicted"/>
<gene>
    <name evidence="4" type="ORF">FWILDA_LOCUS13660</name>
</gene>
<dbReference type="Pfam" id="PF13359">
    <property type="entry name" value="DDE_Tnp_4"/>
    <property type="match status" value="1"/>
</dbReference>
<feature type="domain" description="DDE Tnp4" evidence="3">
    <location>
        <begin position="83"/>
        <end position="147"/>
    </location>
</feature>
<name>A0A9W4SYV4_9GLOM</name>
<accession>A0A9W4SYV4</accession>
<dbReference type="InterPro" id="IPR027806">
    <property type="entry name" value="HARBI1_dom"/>
</dbReference>
<keyword evidence="5" id="KW-1185">Reference proteome</keyword>
<dbReference type="OrthoDB" id="2276543at2759"/>
<evidence type="ECO:0000313" key="4">
    <source>
        <dbReference type="EMBL" id="CAI2188599.1"/>
    </source>
</evidence>
<evidence type="ECO:0000259" key="3">
    <source>
        <dbReference type="Pfam" id="PF13359"/>
    </source>
</evidence>
<keyword evidence="2" id="KW-0479">Metal-binding</keyword>
<dbReference type="Proteomes" id="UP001153678">
    <property type="component" value="Unassembled WGS sequence"/>
</dbReference>